<sequence length="127" mass="14187">MKAYGYIALGGIVGAIIRYVISEHWITSQPIPTLWINIIGSFLLALLYSVVTVNFRWNQEIRWLLGTGLLGAFTTFSTFSLDLLRYLEQNQYLAALLYMLGSIVGGGVAAIVAIMIVDKFKRKQVNL</sequence>
<keyword evidence="6 10" id="KW-0407">Ion channel</keyword>
<evidence type="ECO:0000313" key="12">
    <source>
        <dbReference type="Proteomes" id="UP001056756"/>
    </source>
</evidence>
<dbReference type="PANTHER" id="PTHR28259">
    <property type="entry name" value="FLUORIDE EXPORT PROTEIN 1-RELATED"/>
    <property type="match status" value="1"/>
</dbReference>
<comment type="activity regulation">
    <text evidence="10">Na(+) is not transported, but it plays an essential structural role and its presence is essential for fluoride channel function.</text>
</comment>
<dbReference type="GO" id="GO:0046872">
    <property type="term" value="F:metal ion binding"/>
    <property type="evidence" value="ECO:0007669"/>
    <property type="project" value="UniProtKB-KW"/>
</dbReference>
<evidence type="ECO:0000256" key="3">
    <source>
        <dbReference type="ARBA" id="ARBA00022692"/>
    </source>
</evidence>
<comment type="catalytic activity">
    <reaction evidence="8">
        <text>fluoride(in) = fluoride(out)</text>
        <dbReference type="Rhea" id="RHEA:76159"/>
        <dbReference type="ChEBI" id="CHEBI:17051"/>
    </reaction>
    <physiologicalReaction direction="left-to-right" evidence="8">
        <dbReference type="Rhea" id="RHEA:76160"/>
    </physiologicalReaction>
</comment>
<feature type="transmembrane region" description="Helical" evidence="10">
    <location>
        <begin position="93"/>
        <end position="117"/>
    </location>
</feature>
<dbReference type="GO" id="GO:0140114">
    <property type="term" value="P:cellular detoxification of fluoride"/>
    <property type="evidence" value="ECO:0007669"/>
    <property type="project" value="UniProtKB-UniRule"/>
</dbReference>
<keyword evidence="3 10" id="KW-0812">Transmembrane</keyword>
<dbReference type="PANTHER" id="PTHR28259:SF1">
    <property type="entry name" value="FLUORIDE EXPORT PROTEIN 1-RELATED"/>
    <property type="match status" value="1"/>
</dbReference>
<reference evidence="11" key="1">
    <citation type="submission" date="2022-05" db="EMBL/GenBank/DDBJ databases">
        <title>Novel bacterial taxa in a minimal lignocellulolytic consortium and its capacity to transform plastics disclosed by genome-resolved metagenomics.</title>
        <authorList>
            <person name="Rodriguez C.A.D."/>
            <person name="Diaz-Garcia L."/>
            <person name="Herrera K."/>
            <person name="Tarazona N.A."/>
            <person name="Sproer C."/>
            <person name="Overmann J."/>
            <person name="Jimenez D.J."/>
        </authorList>
    </citation>
    <scope>NUCLEOTIDE SEQUENCE</scope>
    <source>
        <strain evidence="11">MAG5</strain>
    </source>
</reference>
<feature type="transmembrane region" description="Helical" evidence="10">
    <location>
        <begin position="5"/>
        <end position="21"/>
    </location>
</feature>
<keyword evidence="10" id="KW-0915">Sodium</keyword>
<dbReference type="SUPFAM" id="SSF103473">
    <property type="entry name" value="MFS general substrate transporter"/>
    <property type="match status" value="1"/>
</dbReference>
<evidence type="ECO:0000256" key="5">
    <source>
        <dbReference type="ARBA" id="ARBA00023136"/>
    </source>
</evidence>
<organism evidence="11 12">
    <name type="scientific">Candidatus Pristimantibacillus lignocellulolyticus</name>
    <dbReference type="NCBI Taxonomy" id="2994561"/>
    <lineage>
        <taxon>Bacteria</taxon>
        <taxon>Bacillati</taxon>
        <taxon>Bacillota</taxon>
        <taxon>Bacilli</taxon>
        <taxon>Bacillales</taxon>
        <taxon>Paenibacillaceae</taxon>
        <taxon>Candidatus Pristimantibacillus</taxon>
    </lineage>
</organism>
<dbReference type="Proteomes" id="UP001056756">
    <property type="component" value="Chromosome"/>
</dbReference>
<name>A0A9J6ZCC9_9BACL</name>
<gene>
    <name evidence="10 11" type="primary">crcB</name>
    <name evidence="10" type="synonym">fluC</name>
    <name evidence="11" type="ORF">NAG76_18705</name>
</gene>
<evidence type="ECO:0000256" key="4">
    <source>
        <dbReference type="ARBA" id="ARBA00022989"/>
    </source>
</evidence>
<dbReference type="GO" id="GO:0062054">
    <property type="term" value="F:fluoride channel activity"/>
    <property type="evidence" value="ECO:0007669"/>
    <property type="project" value="UniProtKB-UniRule"/>
</dbReference>
<dbReference type="EMBL" id="CP097899">
    <property type="protein sequence ID" value="URN93838.1"/>
    <property type="molecule type" value="Genomic_DNA"/>
</dbReference>
<keyword evidence="10" id="KW-0479">Metal-binding</keyword>
<feature type="binding site" evidence="10">
    <location>
        <position position="74"/>
    </location>
    <ligand>
        <name>Na(+)</name>
        <dbReference type="ChEBI" id="CHEBI:29101"/>
        <note>structural</note>
    </ligand>
</feature>
<protein>
    <recommendedName>
        <fullName evidence="10">Fluoride-specific ion channel FluC</fullName>
    </recommendedName>
</protein>
<accession>A0A9J6ZCC9</accession>
<dbReference type="InterPro" id="IPR036259">
    <property type="entry name" value="MFS_trans_sf"/>
</dbReference>
<dbReference type="AlphaFoldDB" id="A0A9J6ZCC9"/>
<dbReference type="InterPro" id="IPR003691">
    <property type="entry name" value="FluC"/>
</dbReference>
<proteinExistence type="inferred from homology"/>
<evidence type="ECO:0000256" key="2">
    <source>
        <dbReference type="ARBA" id="ARBA00022475"/>
    </source>
</evidence>
<dbReference type="GO" id="GO:0005886">
    <property type="term" value="C:plasma membrane"/>
    <property type="evidence" value="ECO:0007669"/>
    <property type="project" value="UniProtKB-SubCell"/>
</dbReference>
<keyword evidence="4 10" id="KW-1133">Transmembrane helix</keyword>
<evidence type="ECO:0000256" key="9">
    <source>
        <dbReference type="ARBA" id="ARBA00049940"/>
    </source>
</evidence>
<keyword evidence="2 10" id="KW-1003">Cell membrane</keyword>
<comment type="subcellular location">
    <subcellularLocation>
        <location evidence="1 10">Cell membrane</location>
        <topology evidence="1 10">Multi-pass membrane protein</topology>
    </subcellularLocation>
</comment>
<evidence type="ECO:0000256" key="10">
    <source>
        <dbReference type="HAMAP-Rule" id="MF_00454"/>
    </source>
</evidence>
<keyword evidence="10" id="KW-0406">Ion transport</keyword>
<dbReference type="HAMAP" id="MF_00454">
    <property type="entry name" value="FluC"/>
    <property type="match status" value="1"/>
</dbReference>
<dbReference type="Pfam" id="PF02537">
    <property type="entry name" value="CRCB"/>
    <property type="match status" value="1"/>
</dbReference>
<keyword evidence="10" id="KW-0813">Transport</keyword>
<feature type="transmembrane region" description="Helical" evidence="10">
    <location>
        <begin position="63"/>
        <end position="81"/>
    </location>
</feature>
<evidence type="ECO:0000256" key="8">
    <source>
        <dbReference type="ARBA" id="ARBA00035585"/>
    </source>
</evidence>
<evidence type="ECO:0000256" key="7">
    <source>
        <dbReference type="ARBA" id="ARBA00035120"/>
    </source>
</evidence>
<comment type="similarity">
    <text evidence="7 10">Belongs to the fluoride channel Fluc/FEX (TC 1.A.43) family.</text>
</comment>
<evidence type="ECO:0000313" key="11">
    <source>
        <dbReference type="EMBL" id="URN93838.1"/>
    </source>
</evidence>
<keyword evidence="5 10" id="KW-0472">Membrane</keyword>
<evidence type="ECO:0000256" key="6">
    <source>
        <dbReference type="ARBA" id="ARBA00023303"/>
    </source>
</evidence>
<comment type="function">
    <text evidence="9 10">Fluoride-specific ion channel. Important for reducing fluoride concentration in the cell, thus reducing its toxicity.</text>
</comment>
<dbReference type="NCBIfam" id="TIGR00494">
    <property type="entry name" value="crcB"/>
    <property type="match status" value="1"/>
</dbReference>
<feature type="transmembrane region" description="Helical" evidence="10">
    <location>
        <begin position="33"/>
        <end position="51"/>
    </location>
</feature>
<feature type="binding site" evidence="10">
    <location>
        <position position="71"/>
    </location>
    <ligand>
        <name>Na(+)</name>
        <dbReference type="ChEBI" id="CHEBI:29101"/>
        <note>structural</note>
    </ligand>
</feature>
<evidence type="ECO:0000256" key="1">
    <source>
        <dbReference type="ARBA" id="ARBA00004651"/>
    </source>
</evidence>
<dbReference type="KEGG" id="plig:NAG76_18705"/>